<dbReference type="EMBL" id="BHXC01000006">
    <property type="protein sequence ID" value="GCB92178.1"/>
    <property type="molecule type" value="Genomic_DNA"/>
</dbReference>
<evidence type="ECO:0000313" key="1">
    <source>
        <dbReference type="EMBL" id="GCB92178.1"/>
    </source>
</evidence>
<name>A0A059W9Q3_STRNR</name>
<organism evidence="1 2">
    <name type="scientific">Streptomyces noursei</name>
    <name type="common">Streptomyces albulus</name>
    <dbReference type="NCBI Taxonomy" id="1971"/>
    <lineage>
        <taxon>Bacteria</taxon>
        <taxon>Bacillati</taxon>
        <taxon>Actinomycetota</taxon>
        <taxon>Actinomycetes</taxon>
        <taxon>Kitasatosporales</taxon>
        <taxon>Streptomycetaceae</taxon>
        <taxon>Streptomyces</taxon>
    </lineage>
</organism>
<comment type="caution">
    <text evidence="1">The sequence shown here is derived from an EMBL/GenBank/DDBJ whole genome shotgun (WGS) entry which is preliminary data.</text>
</comment>
<evidence type="ECO:0000313" key="2">
    <source>
        <dbReference type="Proteomes" id="UP000288351"/>
    </source>
</evidence>
<sequence length="67" mass="6536">MARVGIVMTALAVVGFGVVITDVCMPYLVPHKPVRAAAGASPAAELTSTAAAAPGKSGPGRFVGAPC</sequence>
<proteinExistence type="predicted"/>
<dbReference type="AlphaFoldDB" id="A0A059W9Q3"/>
<accession>A0A059W9Q3</accession>
<reference evidence="1 2" key="1">
    <citation type="journal article" date="2019" name="Microbiol. Resour. Announc.">
        <title>Draft Genome Sequence of the Most Traditional epsilon-Poly-l-Lysine Producer, Streptomyces albulus NBRC14147.</title>
        <authorList>
            <person name="Yamanaka K."/>
            <person name="Hamano Y."/>
        </authorList>
    </citation>
    <scope>NUCLEOTIDE SEQUENCE [LARGE SCALE GENOMIC DNA]</scope>
    <source>
        <strain evidence="1 2">NBRC 14147</strain>
    </source>
</reference>
<gene>
    <name evidence="1" type="ORF">SALB_04937</name>
</gene>
<protein>
    <submittedName>
        <fullName evidence="1">Uncharacterized protein</fullName>
    </submittedName>
</protein>
<dbReference type="Proteomes" id="UP000288351">
    <property type="component" value="Unassembled WGS sequence"/>
</dbReference>